<feature type="region of interest" description="Disordered" evidence="7">
    <location>
        <begin position="378"/>
        <end position="520"/>
    </location>
</feature>
<evidence type="ECO:0000256" key="2">
    <source>
        <dbReference type="ARBA" id="ARBA00022801"/>
    </source>
</evidence>
<dbReference type="InterPro" id="IPR011545">
    <property type="entry name" value="DEAD/DEAH_box_helicase_dom"/>
</dbReference>
<dbReference type="Pfam" id="PF00270">
    <property type="entry name" value="DEAD"/>
    <property type="match status" value="1"/>
</dbReference>
<dbReference type="PANTHER" id="PTHR47959:SF13">
    <property type="entry name" value="ATP-DEPENDENT RNA HELICASE RHLE"/>
    <property type="match status" value="1"/>
</dbReference>
<feature type="non-terminal residue" evidence="11">
    <location>
        <position position="520"/>
    </location>
</feature>
<gene>
    <name evidence="11" type="ORF">OS242_18270</name>
</gene>
<reference evidence="11 12" key="1">
    <citation type="submission" date="2022-11" db="EMBL/GenBank/DDBJ databases">
        <title>Study of microbial diversity in lake waters.</title>
        <authorList>
            <person name="Zhang J."/>
        </authorList>
    </citation>
    <scope>NUCLEOTIDE SEQUENCE [LARGE SCALE GENOMIC DNA]</scope>
    <source>
        <strain evidence="11 12">DT12</strain>
    </source>
</reference>
<evidence type="ECO:0000256" key="5">
    <source>
        <dbReference type="ARBA" id="ARBA00038437"/>
    </source>
</evidence>
<feature type="domain" description="Helicase ATP-binding" evidence="8">
    <location>
        <begin position="33"/>
        <end position="204"/>
    </location>
</feature>
<sequence>MTGFQELGVISELSRVLTAHGIFEPTPVQSQAIPVVLAGDDVLAQAQTGTGKTLAFVLPMLQKIDPSRPVVQGLILCPTRELALQVSEEIKKLLVLLKGINVLAVYGGQDVERQMRKLQGGVHLIVATPGRLLDHLRRGTVDLWDVKMLVLDEADQMLHMGFLPEVEAILREVAEDRQTMLFSATMPEQIRKLANKYLRMPVDVKIEAERLTVKDVRQLVIETTDRLKQDTLKILIEEYRPFLAIIFCRTKRRAQVLNEALQQAGYESDELHGDLSQAKREQVMKKFREAKIQLLVATDVAARGLDVSGVTHVFNYDIPHDLESYVHRIGRTGRAGERGIAITLASSRDREFLAMIEQGIEMEIERHMVQGVKIHRAPLENYSKDKPYGERRGRGGNDRDRKGGGDRDRRGGNDRDQKGGYGARGGNDRDQKGGYGARGGNDRDQKGGYGARGGNDRDQKGGYGARGGNDRDQKGGYGARGGNDRDQKGGYGARGGNDRDQKGGYGARSGNDRDQRGGCG</sequence>
<evidence type="ECO:0000256" key="7">
    <source>
        <dbReference type="SAM" id="MobiDB-lite"/>
    </source>
</evidence>
<evidence type="ECO:0000259" key="9">
    <source>
        <dbReference type="PROSITE" id="PS51194"/>
    </source>
</evidence>
<evidence type="ECO:0000256" key="4">
    <source>
        <dbReference type="ARBA" id="ARBA00022840"/>
    </source>
</evidence>
<dbReference type="SMART" id="SM00490">
    <property type="entry name" value="HELICc"/>
    <property type="match status" value="1"/>
</dbReference>
<dbReference type="InterPro" id="IPR014014">
    <property type="entry name" value="RNA_helicase_DEAD_Q_motif"/>
</dbReference>
<name>A0ABT3X4R3_9BACL</name>
<dbReference type="PROSITE" id="PS51195">
    <property type="entry name" value="Q_MOTIF"/>
    <property type="match status" value="1"/>
</dbReference>
<dbReference type="GO" id="GO:0004386">
    <property type="term" value="F:helicase activity"/>
    <property type="evidence" value="ECO:0007669"/>
    <property type="project" value="UniProtKB-KW"/>
</dbReference>
<dbReference type="InterPro" id="IPR050079">
    <property type="entry name" value="DEAD_box_RNA_helicase"/>
</dbReference>
<feature type="short sequence motif" description="Q motif" evidence="6">
    <location>
        <begin position="2"/>
        <end position="30"/>
    </location>
</feature>
<dbReference type="InterPro" id="IPR027417">
    <property type="entry name" value="P-loop_NTPase"/>
</dbReference>
<dbReference type="CDD" id="cd18787">
    <property type="entry name" value="SF2_C_DEAD"/>
    <property type="match status" value="1"/>
</dbReference>
<keyword evidence="2" id="KW-0378">Hydrolase</keyword>
<feature type="domain" description="DEAD-box RNA helicase Q" evidence="10">
    <location>
        <begin position="2"/>
        <end position="30"/>
    </location>
</feature>
<feature type="compositionally biased region" description="Basic and acidic residues" evidence="7">
    <location>
        <begin position="382"/>
        <end position="418"/>
    </location>
</feature>
<keyword evidence="12" id="KW-1185">Reference proteome</keyword>
<dbReference type="RefSeq" id="WP_267153139.1">
    <property type="nucleotide sequence ID" value="NZ_JAPMLT010000013.1"/>
</dbReference>
<comment type="caution">
    <text evidence="11">The sequence shown here is derived from an EMBL/GenBank/DDBJ whole genome shotgun (WGS) entry which is preliminary data.</text>
</comment>
<dbReference type="PANTHER" id="PTHR47959">
    <property type="entry name" value="ATP-DEPENDENT RNA HELICASE RHLE-RELATED"/>
    <property type="match status" value="1"/>
</dbReference>
<evidence type="ECO:0000256" key="3">
    <source>
        <dbReference type="ARBA" id="ARBA00022806"/>
    </source>
</evidence>
<evidence type="ECO:0000259" key="10">
    <source>
        <dbReference type="PROSITE" id="PS51195"/>
    </source>
</evidence>
<protein>
    <submittedName>
        <fullName evidence="11">DEAD/DEAH box helicase</fullName>
    </submittedName>
</protein>
<keyword evidence="1" id="KW-0547">Nucleotide-binding</keyword>
<dbReference type="EMBL" id="JAPMLT010000013">
    <property type="protein sequence ID" value="MCX7571895.1"/>
    <property type="molecule type" value="Genomic_DNA"/>
</dbReference>
<dbReference type="Gene3D" id="3.40.50.300">
    <property type="entry name" value="P-loop containing nucleotide triphosphate hydrolases"/>
    <property type="match status" value="2"/>
</dbReference>
<evidence type="ECO:0000313" key="12">
    <source>
        <dbReference type="Proteomes" id="UP001208017"/>
    </source>
</evidence>
<dbReference type="PROSITE" id="PS51192">
    <property type="entry name" value="HELICASE_ATP_BIND_1"/>
    <property type="match status" value="1"/>
</dbReference>
<dbReference type="InterPro" id="IPR044742">
    <property type="entry name" value="DEAD/DEAH_RhlB"/>
</dbReference>
<dbReference type="SMART" id="SM00487">
    <property type="entry name" value="DEXDc"/>
    <property type="match status" value="1"/>
</dbReference>
<keyword evidence="3 11" id="KW-0347">Helicase</keyword>
<dbReference type="PROSITE" id="PS51194">
    <property type="entry name" value="HELICASE_CTER"/>
    <property type="match status" value="1"/>
</dbReference>
<feature type="compositionally biased region" description="Basic and acidic residues" evidence="7">
    <location>
        <begin position="510"/>
        <end position="520"/>
    </location>
</feature>
<dbReference type="InterPro" id="IPR001650">
    <property type="entry name" value="Helicase_C-like"/>
</dbReference>
<proteinExistence type="inferred from homology"/>
<dbReference type="Pfam" id="PF00271">
    <property type="entry name" value="Helicase_C"/>
    <property type="match status" value="1"/>
</dbReference>
<accession>A0ABT3X4R3</accession>
<dbReference type="InterPro" id="IPR014001">
    <property type="entry name" value="Helicase_ATP-bd"/>
</dbReference>
<organism evidence="11 12">
    <name type="scientific">Tumebacillus lacus</name>
    <dbReference type="NCBI Taxonomy" id="2995335"/>
    <lineage>
        <taxon>Bacteria</taxon>
        <taxon>Bacillati</taxon>
        <taxon>Bacillota</taxon>
        <taxon>Bacilli</taxon>
        <taxon>Bacillales</taxon>
        <taxon>Alicyclobacillaceae</taxon>
        <taxon>Tumebacillus</taxon>
    </lineage>
</organism>
<evidence type="ECO:0000256" key="6">
    <source>
        <dbReference type="PROSITE-ProRule" id="PRU00552"/>
    </source>
</evidence>
<evidence type="ECO:0000256" key="1">
    <source>
        <dbReference type="ARBA" id="ARBA00022741"/>
    </source>
</evidence>
<keyword evidence="4" id="KW-0067">ATP-binding</keyword>
<comment type="similarity">
    <text evidence="5">Belongs to the DEAD box helicase family.</text>
</comment>
<evidence type="ECO:0000313" key="11">
    <source>
        <dbReference type="EMBL" id="MCX7571895.1"/>
    </source>
</evidence>
<dbReference type="CDD" id="cd00268">
    <property type="entry name" value="DEADc"/>
    <property type="match status" value="1"/>
</dbReference>
<feature type="domain" description="Helicase C-terminal" evidence="9">
    <location>
        <begin position="215"/>
        <end position="380"/>
    </location>
</feature>
<dbReference type="Proteomes" id="UP001208017">
    <property type="component" value="Unassembled WGS sequence"/>
</dbReference>
<dbReference type="SUPFAM" id="SSF52540">
    <property type="entry name" value="P-loop containing nucleoside triphosphate hydrolases"/>
    <property type="match status" value="1"/>
</dbReference>
<evidence type="ECO:0000259" key="8">
    <source>
        <dbReference type="PROSITE" id="PS51192"/>
    </source>
</evidence>